<evidence type="ECO:0000259" key="3">
    <source>
        <dbReference type="Pfam" id="PF20155"/>
    </source>
</evidence>
<organism evidence="4 5">
    <name type="scientific">Acinetobacter proteolyticus</name>
    <dbReference type="NCBI Taxonomy" id="1776741"/>
    <lineage>
        <taxon>Bacteria</taxon>
        <taxon>Pseudomonadati</taxon>
        <taxon>Pseudomonadota</taxon>
        <taxon>Gammaproteobacteria</taxon>
        <taxon>Moraxellales</taxon>
        <taxon>Moraxellaceae</taxon>
        <taxon>Acinetobacter</taxon>
    </lineage>
</organism>
<dbReference type="Pfam" id="PF01464">
    <property type="entry name" value="SLT"/>
    <property type="match status" value="1"/>
</dbReference>
<dbReference type="NCBIfam" id="TIGR02675">
    <property type="entry name" value="tape_meas_nterm"/>
    <property type="match status" value="1"/>
</dbReference>
<feature type="coiled-coil region" evidence="1">
    <location>
        <begin position="501"/>
        <end position="528"/>
    </location>
</feature>
<dbReference type="InterPro" id="IPR008258">
    <property type="entry name" value="Transglycosylase_SLT_dom_1"/>
</dbReference>
<reference evidence="4 5" key="1">
    <citation type="submission" date="2019-10" db="EMBL/GenBank/DDBJ databases">
        <authorList>
            <person name="Karimi E."/>
        </authorList>
    </citation>
    <scope>NUCLEOTIDE SEQUENCE [LARGE SCALE GENOMIC DNA]</scope>
    <source>
        <strain evidence="4">Acinetobacter sp. 8BE</strain>
    </source>
</reference>
<dbReference type="RefSeq" id="WP_159725011.1">
    <property type="nucleotide sequence ID" value="NZ_LR732744.1"/>
</dbReference>
<sequence length="1351" mass="147722">MTQESRLVIVIDSRNAERNARNLSDELNSIERNGDFATRSTDRLGIATRQLAGYMAGLITIGTAVSKMDTYTGLQNKLKLVTDSQIALNQAMQDTFKIAQNTGQAWESVSQIYQRFSDNAKRLNLNQAKTAELTDTVSKAIAISGGSASSAEAALIQFSQALASNVLRGEELNSVMEQAPGLAKAIAQGMGITVGQLRSVAAEGKITGDVLVDALGKAKASVDDLFGKTDFTIANSFTQLSNAITKFVGEAGSGSGAAQAISASLSGLAKNLETVTNIAMIGGAYWVGTLIPVMYKSVVASAAKVKALFEEIQATNAAIVQIQRKAQAEFNAAQAEISSARAAVLAAEMEVNANRAVIQSEIQRMQATIAATNAEKAQEAQRLKSQITDQGRAMSISRMATLQQTQALMTAELTALEQRLASTTVASSAAYTSARNAQTAATGRLTAATSGLNVANSLTTRSTLGLLGALGGPVGLGLTVAGVAASYLLLRDNTEKATKSLNEQGKTIDEIIKKYRELEEAQKRSQLRVETTSLSELTKNYREASDTLFKYTINIEKYGYVSAEASEKIGALALQYEQGKISASTLASKVNALTGVSEKAKAKIDEQTGVVAKLRNELQLQKNITEEMISQSKRSTQSTDAETKAINAKRIAQEMLTTAQKTASSENLKNQFLINTIQRNGSNKSAVDFANFMASFREANKIPFSETLSAEMLKVAQAQYAIEQQRKKLIDGITDSEKDRTKELEKQLKVLHVNAKVQANASKYNFGGLENKYGLPSGMLSAIHMIESRGNTKAYNKDTGASGGFQFLSGTAKQYGVKDRFDLGQSAEGAAKYLQYLLKLFNGNVEKAVRAYHAGEGNVQKGKNLGKYNNQYIKDYYGYMGGASGYSGDEKDFISLMNDQVKERQKTLAEIKQLQAQFDTETIARSKARDEQIEMATALGQKQLIPEIKLRYETQEKIAKLQLDNELNGYKWTEEQKLEFSKQINILRLDAEGKLSADQKAIAKKAFDDIYQYDIDAFRRTKALKFAEFQQSMLNEINFSRDLIAKNTMVPHRYQQFSLMQSYLESIRQTNLDELSKKDAVTKDKDLTDAEKYERLLQIEAAFQEKRFALISDFSKREQDLRTEQAQSTLNTYESIMGGLAGMLDKNSKEYAVAISVQRGIAVASATMAAWQAYTQAFADPTAMTLTQKFAGAASVLAAVMPAIQAINSARMPAYRNGGLVTGAGTGTSDSIIAKLSNGEHVASAWAVNKIGAENYDYMNRTGQLPQNRDDAQLNAIQRQQRQTNLINESVSQRNVAINQVQQEPPQVYVNPNIAIIDDRKTYREYMRSQAGQQDILYVIDQNRTKWGLKK</sequence>
<dbReference type="Pfam" id="PF20155">
    <property type="entry name" value="TMP_3"/>
    <property type="match status" value="1"/>
</dbReference>
<evidence type="ECO:0000256" key="1">
    <source>
        <dbReference type="SAM" id="Coils"/>
    </source>
</evidence>
<protein>
    <submittedName>
        <fullName evidence="4">Uncharacterized protein</fullName>
    </submittedName>
</protein>
<accession>A0A653K5T4</accession>
<keyword evidence="1" id="KW-0175">Coiled coil</keyword>
<dbReference type="InterPro" id="IPR023346">
    <property type="entry name" value="Lysozyme-like_dom_sf"/>
</dbReference>
<dbReference type="CDD" id="cd00254">
    <property type="entry name" value="LT-like"/>
    <property type="match status" value="1"/>
</dbReference>
<gene>
    <name evidence="4" type="ORF">ACI8B_210100</name>
</gene>
<feature type="domain" description="Transglycosylase SLT" evidence="2">
    <location>
        <begin position="769"/>
        <end position="864"/>
    </location>
</feature>
<dbReference type="Proteomes" id="UP000430404">
    <property type="component" value="Unassembled WGS sequence"/>
</dbReference>
<dbReference type="EMBL" id="CABWKZ010000014">
    <property type="protein sequence ID" value="VXA55303.1"/>
    <property type="molecule type" value="Genomic_DNA"/>
</dbReference>
<dbReference type="SUPFAM" id="SSF53955">
    <property type="entry name" value="Lysozyme-like"/>
    <property type="match status" value="1"/>
</dbReference>
<proteinExistence type="predicted"/>
<feature type="domain" description="Tape measure protein N-terminal" evidence="3">
    <location>
        <begin position="64"/>
        <end position="251"/>
    </location>
</feature>
<name>A0A653K5T4_9GAMM</name>
<evidence type="ECO:0000259" key="2">
    <source>
        <dbReference type="Pfam" id="PF01464"/>
    </source>
</evidence>
<evidence type="ECO:0000313" key="5">
    <source>
        <dbReference type="Proteomes" id="UP000430404"/>
    </source>
</evidence>
<dbReference type="Gene3D" id="1.10.530.10">
    <property type="match status" value="1"/>
</dbReference>
<evidence type="ECO:0000313" key="4">
    <source>
        <dbReference type="EMBL" id="VXA55303.1"/>
    </source>
</evidence>
<feature type="coiled-coil region" evidence="1">
    <location>
        <begin position="305"/>
        <end position="419"/>
    </location>
</feature>
<dbReference type="InterPro" id="IPR013491">
    <property type="entry name" value="Tape_meas_N"/>
</dbReference>